<comment type="subcellular location">
    <subcellularLocation>
        <location evidence="1 7">Cell membrane</location>
        <topology evidence="1 7">Multi-pass membrane protein</topology>
    </subcellularLocation>
</comment>
<dbReference type="AlphaFoldDB" id="A0A1N6RRV7"/>
<evidence type="ECO:0000256" key="7">
    <source>
        <dbReference type="HAMAP-Rule" id="MF_00672"/>
    </source>
</evidence>
<dbReference type="InterPro" id="IPR017039">
    <property type="entry name" value="Virul_fac_BrkB"/>
</dbReference>
<feature type="transmembrane region" description="Helical" evidence="7">
    <location>
        <begin position="135"/>
        <end position="159"/>
    </location>
</feature>
<evidence type="ECO:0000256" key="4">
    <source>
        <dbReference type="ARBA" id="ARBA00022692"/>
    </source>
</evidence>
<evidence type="ECO:0000256" key="3">
    <source>
        <dbReference type="ARBA" id="ARBA00022519"/>
    </source>
</evidence>
<sequence length="411" mass="44185">MSVMPLHPARDFLRLVAQRFVATRCPQVAGSLAFTTLLALVPLVTVVIALFSNFPAFSELGISLKTFLLENLLPDRAGKIIATYAFQFSQKAAKLTLIGTGALVVTALMLLMTIDRVFNQIWGVRRPRPLLTRLTVHWSTLTLGPVALGASALATGHLVASSVALAGKGSWVVEAFSTLVSAALLCVVFTFLYFAVPNHKVRPSHALAGGTTAALAFLVMQQLFALFLARIPTYTLIYGTFATVPIFLLWLYLSWVVILLGAILCASLPGFFERTRVLAPFAGDRAWAATTLLTTLARAQAEGRTVAFEPLVGAARLNGDEGESLLGELCEAGWVARTDEGNWLLSRDAAGIGLADVLCQLALSPSAWRKAGRNDLSRDTAERIENALRATDISIAALAAEKAQRPELQEP</sequence>
<dbReference type="STRING" id="34027.SAMN05421829_103340"/>
<dbReference type="OrthoDB" id="9808671at2"/>
<dbReference type="Proteomes" id="UP000186819">
    <property type="component" value="Unassembled WGS sequence"/>
</dbReference>
<evidence type="ECO:0000256" key="5">
    <source>
        <dbReference type="ARBA" id="ARBA00022989"/>
    </source>
</evidence>
<keyword evidence="6 7" id="KW-0472">Membrane</keyword>
<keyword evidence="3" id="KW-0997">Cell inner membrane</keyword>
<dbReference type="PANTHER" id="PTHR30213">
    <property type="entry name" value="INNER MEMBRANE PROTEIN YHJD"/>
    <property type="match status" value="1"/>
</dbReference>
<feature type="transmembrane region" description="Helical" evidence="7">
    <location>
        <begin position="249"/>
        <end position="272"/>
    </location>
</feature>
<keyword evidence="5 7" id="KW-1133">Transmembrane helix</keyword>
<evidence type="ECO:0000313" key="9">
    <source>
        <dbReference type="Proteomes" id="UP000186819"/>
    </source>
</evidence>
<dbReference type="RefSeq" id="WP_084204988.1">
    <property type="nucleotide sequence ID" value="NZ_FTMD01000003.1"/>
</dbReference>
<dbReference type="GO" id="GO:0005886">
    <property type="term" value="C:plasma membrane"/>
    <property type="evidence" value="ECO:0007669"/>
    <property type="project" value="UniProtKB-SubCell"/>
</dbReference>
<dbReference type="Pfam" id="PF03631">
    <property type="entry name" value="Virul_fac_BrkB"/>
    <property type="match status" value="1"/>
</dbReference>
<dbReference type="EMBL" id="FTMD01000003">
    <property type="protein sequence ID" value="SIQ31452.1"/>
    <property type="molecule type" value="Genomic_DNA"/>
</dbReference>
<feature type="transmembrane region" description="Helical" evidence="7">
    <location>
        <begin position="95"/>
        <end position="114"/>
    </location>
</feature>
<feature type="transmembrane region" description="Helical" evidence="7">
    <location>
        <begin position="28"/>
        <end position="51"/>
    </location>
</feature>
<organism evidence="8 9">
    <name type="scientific">Aromatoleum tolulyticum</name>
    <dbReference type="NCBI Taxonomy" id="34027"/>
    <lineage>
        <taxon>Bacteria</taxon>
        <taxon>Pseudomonadati</taxon>
        <taxon>Pseudomonadota</taxon>
        <taxon>Betaproteobacteria</taxon>
        <taxon>Rhodocyclales</taxon>
        <taxon>Rhodocyclaceae</taxon>
        <taxon>Aromatoleum</taxon>
    </lineage>
</organism>
<accession>A0A1N6RRV7</accession>
<keyword evidence="9" id="KW-1185">Reference proteome</keyword>
<evidence type="ECO:0000256" key="1">
    <source>
        <dbReference type="ARBA" id="ARBA00004651"/>
    </source>
</evidence>
<reference evidence="9" key="1">
    <citation type="submission" date="2017-01" db="EMBL/GenBank/DDBJ databases">
        <authorList>
            <person name="Varghese N."/>
            <person name="Submissions S."/>
        </authorList>
    </citation>
    <scope>NUCLEOTIDE SEQUENCE [LARGE SCALE GENOMIC DNA]</scope>
    <source>
        <strain evidence="9">ATCC 51758</strain>
    </source>
</reference>
<dbReference type="PANTHER" id="PTHR30213:SF0">
    <property type="entry name" value="UPF0761 MEMBRANE PROTEIN YIHY"/>
    <property type="match status" value="1"/>
</dbReference>
<feature type="transmembrane region" description="Helical" evidence="7">
    <location>
        <begin position="171"/>
        <end position="194"/>
    </location>
</feature>
<gene>
    <name evidence="8" type="ORF">SAMN05421829_103340</name>
</gene>
<keyword evidence="2 7" id="KW-1003">Cell membrane</keyword>
<keyword evidence="4 7" id="KW-0812">Transmembrane</keyword>
<evidence type="ECO:0000256" key="2">
    <source>
        <dbReference type="ARBA" id="ARBA00022475"/>
    </source>
</evidence>
<feature type="transmembrane region" description="Helical" evidence="7">
    <location>
        <begin position="206"/>
        <end position="229"/>
    </location>
</feature>
<evidence type="ECO:0000313" key="8">
    <source>
        <dbReference type="EMBL" id="SIQ31452.1"/>
    </source>
</evidence>
<dbReference type="HAMAP" id="MF_00672">
    <property type="entry name" value="UPF0761"/>
    <property type="match status" value="1"/>
</dbReference>
<proteinExistence type="inferred from homology"/>
<evidence type="ECO:0000256" key="6">
    <source>
        <dbReference type="ARBA" id="ARBA00023136"/>
    </source>
</evidence>
<protein>
    <recommendedName>
        <fullName evidence="7">UPF0761 membrane protein SAMN05421829_103340</fullName>
    </recommendedName>
</protein>
<comment type="similarity">
    <text evidence="7">Belongs to the UPF0761 family.</text>
</comment>
<name>A0A1N6RRV7_9RHOO</name>
<dbReference type="InterPro" id="IPR023679">
    <property type="entry name" value="UPF0761_bac"/>
</dbReference>
<dbReference type="NCBIfam" id="TIGR00765">
    <property type="entry name" value="yihY_not_rbn"/>
    <property type="match status" value="1"/>
</dbReference>